<evidence type="ECO:0000259" key="1">
    <source>
        <dbReference type="Pfam" id="PF08241"/>
    </source>
</evidence>
<dbReference type="SUPFAM" id="SSF53335">
    <property type="entry name" value="S-adenosyl-L-methionine-dependent methyltransferases"/>
    <property type="match status" value="1"/>
</dbReference>
<organism evidence="2 3">
    <name type="scientific">Okeania hirsuta</name>
    <dbReference type="NCBI Taxonomy" id="1458930"/>
    <lineage>
        <taxon>Bacteria</taxon>
        <taxon>Bacillati</taxon>
        <taxon>Cyanobacteriota</taxon>
        <taxon>Cyanophyceae</taxon>
        <taxon>Oscillatoriophycideae</taxon>
        <taxon>Oscillatoriales</taxon>
        <taxon>Microcoleaceae</taxon>
        <taxon>Okeania</taxon>
    </lineage>
</organism>
<comment type="caution">
    <text evidence="2">The sequence shown here is derived from an EMBL/GenBank/DDBJ whole genome shotgun (WGS) entry which is preliminary data.</text>
</comment>
<name>A0A3N6NZN8_9CYAN</name>
<sequence>MSQEPQSISSAWAHKPPVNASKVEADYDFLADDYDDLIKQWAYEGPRIGVELAKQFFSLEDLILDAGCGTGLTGEFLYNQGFTNIIGVDISQKSLDKAVQRQVYRELVKANLQEPLSWPDNTFDATYCIGVLTYFPNHFPLQEFCRVTRPGGWVIFSQRVDLFEDGGHGTEYNSMESQGLWQQKYISQPMAYLPGHSEYAQKILVYYLAYQVTQ</sequence>
<dbReference type="PANTHER" id="PTHR43591">
    <property type="entry name" value="METHYLTRANSFERASE"/>
    <property type="match status" value="1"/>
</dbReference>
<dbReference type="GO" id="GO:0008757">
    <property type="term" value="F:S-adenosylmethionine-dependent methyltransferase activity"/>
    <property type="evidence" value="ECO:0007669"/>
    <property type="project" value="InterPro"/>
</dbReference>
<dbReference type="Proteomes" id="UP000269154">
    <property type="component" value="Unassembled WGS sequence"/>
</dbReference>
<dbReference type="GO" id="GO:0032259">
    <property type="term" value="P:methylation"/>
    <property type="evidence" value="ECO:0007669"/>
    <property type="project" value="UniProtKB-KW"/>
</dbReference>
<evidence type="ECO:0000313" key="2">
    <source>
        <dbReference type="EMBL" id="RQH51986.1"/>
    </source>
</evidence>
<keyword evidence="3" id="KW-1185">Reference proteome</keyword>
<dbReference type="EMBL" id="RCBY01000018">
    <property type="protein sequence ID" value="RQH51986.1"/>
    <property type="molecule type" value="Genomic_DNA"/>
</dbReference>
<dbReference type="PANTHER" id="PTHR43591:SF110">
    <property type="entry name" value="RHODANESE DOMAIN-CONTAINING PROTEIN"/>
    <property type="match status" value="1"/>
</dbReference>
<dbReference type="Gene3D" id="3.40.50.150">
    <property type="entry name" value="Vaccinia Virus protein VP39"/>
    <property type="match status" value="1"/>
</dbReference>
<keyword evidence="2" id="KW-0489">Methyltransferase</keyword>
<protein>
    <submittedName>
        <fullName evidence="2">Class I SAM-dependent methyltransferase</fullName>
    </submittedName>
</protein>
<dbReference type="OrthoDB" id="9807911at2"/>
<keyword evidence="2" id="KW-0808">Transferase</keyword>
<reference evidence="2 3" key="1">
    <citation type="journal article" date="2018" name="ACS Chem. Biol.">
        <title>Ketoreductase domain dysfunction expands chemodiversity: malyngamide biosynthesis in the cyanobacterium Okeania hirsuta.</title>
        <authorList>
            <person name="Moss N.A."/>
            <person name="Leao T."/>
            <person name="Rankin M."/>
            <person name="McCullough T.M."/>
            <person name="Qu P."/>
            <person name="Korobeynikov A."/>
            <person name="Smith J.L."/>
            <person name="Gerwick L."/>
            <person name="Gerwick W.H."/>
        </authorList>
    </citation>
    <scope>NUCLEOTIDE SEQUENCE [LARGE SCALE GENOMIC DNA]</scope>
    <source>
        <strain evidence="2 3">PAB10Feb10-1</strain>
    </source>
</reference>
<dbReference type="AlphaFoldDB" id="A0A3N6NZN8"/>
<dbReference type="InterPro" id="IPR029063">
    <property type="entry name" value="SAM-dependent_MTases_sf"/>
</dbReference>
<dbReference type="CDD" id="cd02440">
    <property type="entry name" value="AdoMet_MTases"/>
    <property type="match status" value="1"/>
</dbReference>
<dbReference type="Pfam" id="PF08241">
    <property type="entry name" value="Methyltransf_11"/>
    <property type="match status" value="1"/>
</dbReference>
<accession>A0A3N6NZN8</accession>
<dbReference type="RefSeq" id="WP_124143169.1">
    <property type="nucleotide sequence ID" value="NZ_CAWOKI010000329.1"/>
</dbReference>
<feature type="domain" description="Methyltransferase type 11" evidence="1">
    <location>
        <begin position="64"/>
        <end position="156"/>
    </location>
</feature>
<proteinExistence type="predicted"/>
<evidence type="ECO:0000313" key="3">
    <source>
        <dbReference type="Proteomes" id="UP000269154"/>
    </source>
</evidence>
<gene>
    <name evidence="2" type="ORF">D5R40_05355</name>
</gene>
<dbReference type="InterPro" id="IPR013216">
    <property type="entry name" value="Methyltransf_11"/>
</dbReference>